<organism evidence="2 5">
    <name type="scientific">Adineta ricciae</name>
    <name type="common">Rotifer</name>
    <dbReference type="NCBI Taxonomy" id="249248"/>
    <lineage>
        <taxon>Eukaryota</taxon>
        <taxon>Metazoa</taxon>
        <taxon>Spiralia</taxon>
        <taxon>Gnathifera</taxon>
        <taxon>Rotifera</taxon>
        <taxon>Eurotatoria</taxon>
        <taxon>Bdelloidea</taxon>
        <taxon>Adinetida</taxon>
        <taxon>Adinetidae</taxon>
        <taxon>Adineta</taxon>
    </lineage>
</organism>
<evidence type="ECO:0000313" key="5">
    <source>
        <dbReference type="Proteomes" id="UP000663852"/>
    </source>
</evidence>
<dbReference type="Gene3D" id="1.20.1070.10">
    <property type="entry name" value="Rhodopsin 7-helix transmembrane proteins"/>
    <property type="match status" value="1"/>
</dbReference>
<keyword evidence="1" id="KW-0472">Membrane</keyword>
<accession>A0A815KW00</accession>
<dbReference type="AlphaFoldDB" id="A0A815KW00"/>
<evidence type="ECO:0000313" key="3">
    <source>
        <dbReference type="EMBL" id="CAF1487040.1"/>
    </source>
</evidence>
<evidence type="ECO:0000313" key="2">
    <source>
        <dbReference type="EMBL" id="CAF1401051.1"/>
    </source>
</evidence>
<feature type="transmembrane region" description="Helical" evidence="1">
    <location>
        <begin position="262"/>
        <end position="281"/>
    </location>
</feature>
<comment type="caution">
    <text evidence="2">The sequence shown here is derived from an EMBL/GenBank/DDBJ whole genome shotgun (WGS) entry which is preliminary data.</text>
</comment>
<dbReference type="Proteomes" id="UP000663828">
    <property type="component" value="Unassembled WGS sequence"/>
</dbReference>
<feature type="transmembrane region" description="Helical" evidence="1">
    <location>
        <begin position="178"/>
        <end position="201"/>
    </location>
</feature>
<keyword evidence="1" id="KW-0812">Transmembrane</keyword>
<dbReference type="Proteomes" id="UP000663852">
    <property type="component" value="Unassembled WGS sequence"/>
</dbReference>
<protein>
    <submittedName>
        <fullName evidence="2">Uncharacterized protein</fullName>
    </submittedName>
</protein>
<reference evidence="2" key="1">
    <citation type="submission" date="2021-02" db="EMBL/GenBank/DDBJ databases">
        <authorList>
            <person name="Nowell W R."/>
        </authorList>
    </citation>
    <scope>NUCLEOTIDE SEQUENCE</scope>
</reference>
<feature type="transmembrane region" description="Helical" evidence="1">
    <location>
        <begin position="122"/>
        <end position="147"/>
    </location>
</feature>
<sequence>MPIANNIRSWLMLAPMFPSILIILFNLYHFIGNRTLRKALNNHVIILLLICSLIEQITDVAWQSHYYRTGTALIATPIFCGIWTFSGGAFYSMTYILMAWASFERHILIFYPSWFATKTKRLFFHYFPLSGCIVWPLIFYSLSAFILPCDVAIRYDNIFCDRYICSSDQYWPGLIDSFAHYIGTAFITIIFNMVLFGRVLYSRYKVHRSVDWRKHKKMALQLLPLSLLYLFLQLPPMTLYAAYSAGATYVTANDFYDDSLFFTYWIVQLMPLACAISLPGLKEKCKNCLLFWRRDHRINPHAVMWTNGQFTQSARIAFEAQ</sequence>
<dbReference type="SUPFAM" id="SSF81321">
    <property type="entry name" value="Family A G protein-coupled receptor-like"/>
    <property type="match status" value="1"/>
</dbReference>
<dbReference type="EMBL" id="CAJNOR010004246">
    <property type="protein sequence ID" value="CAF1487040.1"/>
    <property type="molecule type" value="Genomic_DNA"/>
</dbReference>
<feature type="transmembrane region" description="Helical" evidence="1">
    <location>
        <begin position="12"/>
        <end position="31"/>
    </location>
</feature>
<dbReference type="EMBL" id="CAJNOJ010000326">
    <property type="protein sequence ID" value="CAF1401051.1"/>
    <property type="molecule type" value="Genomic_DNA"/>
</dbReference>
<feature type="transmembrane region" description="Helical" evidence="1">
    <location>
        <begin position="222"/>
        <end position="242"/>
    </location>
</feature>
<evidence type="ECO:0000313" key="4">
    <source>
        <dbReference type="Proteomes" id="UP000663828"/>
    </source>
</evidence>
<feature type="transmembrane region" description="Helical" evidence="1">
    <location>
        <begin position="43"/>
        <end position="62"/>
    </location>
</feature>
<gene>
    <name evidence="2" type="ORF">EDS130_LOCUS36010</name>
    <name evidence="3" type="ORF">XAT740_LOCUS38867</name>
</gene>
<feature type="transmembrane region" description="Helical" evidence="1">
    <location>
        <begin position="74"/>
        <end position="101"/>
    </location>
</feature>
<keyword evidence="1" id="KW-1133">Transmembrane helix</keyword>
<name>A0A815KW00_ADIRI</name>
<evidence type="ECO:0000256" key="1">
    <source>
        <dbReference type="SAM" id="Phobius"/>
    </source>
</evidence>
<keyword evidence="4" id="KW-1185">Reference proteome</keyword>
<proteinExistence type="predicted"/>